<name>A0ABV2CAU5_9BURK</name>
<dbReference type="EMBL" id="JBEWCH010000011">
    <property type="protein sequence ID" value="MET1476225.1"/>
    <property type="molecule type" value="Genomic_DNA"/>
</dbReference>
<dbReference type="Proteomes" id="UP001548587">
    <property type="component" value="Unassembled WGS sequence"/>
</dbReference>
<dbReference type="RefSeq" id="WP_175978912.1">
    <property type="nucleotide sequence ID" value="NZ_JBEWCH010000011.1"/>
</dbReference>
<keyword evidence="2" id="KW-1185">Reference proteome</keyword>
<evidence type="ECO:0000313" key="2">
    <source>
        <dbReference type="Proteomes" id="UP001548587"/>
    </source>
</evidence>
<protein>
    <submittedName>
        <fullName evidence="1">Uncharacterized protein</fullName>
    </submittedName>
</protein>
<gene>
    <name evidence="1" type="ORF">ABXL37_18370</name>
</gene>
<organism evidence="1 2">
    <name type="scientific">Burkholderia sola</name>
    <dbReference type="NCBI Taxonomy" id="2843302"/>
    <lineage>
        <taxon>Bacteria</taxon>
        <taxon>Pseudomonadati</taxon>
        <taxon>Pseudomonadota</taxon>
        <taxon>Betaproteobacteria</taxon>
        <taxon>Burkholderiales</taxon>
        <taxon>Burkholderiaceae</taxon>
        <taxon>Burkholderia</taxon>
        <taxon>Burkholderia cepacia complex</taxon>
    </lineage>
</organism>
<evidence type="ECO:0000313" key="1">
    <source>
        <dbReference type="EMBL" id="MET1476225.1"/>
    </source>
</evidence>
<comment type="caution">
    <text evidence="1">The sequence shown here is derived from an EMBL/GenBank/DDBJ whole genome shotgun (WGS) entry which is preliminary data.</text>
</comment>
<reference evidence="1 2" key="1">
    <citation type="submission" date="2024-06" db="EMBL/GenBank/DDBJ databases">
        <title>Burkholderia sola in Mexico.</title>
        <authorList>
            <person name="Estrada P."/>
        </authorList>
    </citation>
    <scope>NUCLEOTIDE SEQUENCE [LARGE SCALE GENOMIC DNA]</scope>
    <source>
        <strain evidence="1 2">CpTa8-5</strain>
    </source>
</reference>
<accession>A0ABV2CAU5</accession>
<sequence length="121" mass="13078">MSEATIIPAAAGTLALRVLDEEHCVRVTTVVAWRIVSAQDGIRTEVYPIEMPYGPLEDRGLPDAIIEPDNRVTHRPGGGRRAQQAVEWHLSGHCVGLTLSKVGGTLPNANKKLKRMCGLAT</sequence>
<proteinExistence type="predicted"/>